<dbReference type="EMBL" id="JAUHHV010000004">
    <property type="protein sequence ID" value="KAK1426466.1"/>
    <property type="molecule type" value="Genomic_DNA"/>
</dbReference>
<organism evidence="1 2">
    <name type="scientific">Tagetes erecta</name>
    <name type="common">African marigold</name>
    <dbReference type="NCBI Taxonomy" id="13708"/>
    <lineage>
        <taxon>Eukaryota</taxon>
        <taxon>Viridiplantae</taxon>
        <taxon>Streptophyta</taxon>
        <taxon>Embryophyta</taxon>
        <taxon>Tracheophyta</taxon>
        <taxon>Spermatophyta</taxon>
        <taxon>Magnoliopsida</taxon>
        <taxon>eudicotyledons</taxon>
        <taxon>Gunneridae</taxon>
        <taxon>Pentapetalae</taxon>
        <taxon>asterids</taxon>
        <taxon>campanulids</taxon>
        <taxon>Asterales</taxon>
        <taxon>Asteraceae</taxon>
        <taxon>Asteroideae</taxon>
        <taxon>Heliantheae alliance</taxon>
        <taxon>Tageteae</taxon>
        <taxon>Tagetes</taxon>
    </lineage>
</organism>
<reference evidence="1" key="1">
    <citation type="journal article" date="2023" name="bioRxiv">
        <title>Improved chromosome-level genome assembly for marigold (Tagetes erecta).</title>
        <authorList>
            <person name="Jiang F."/>
            <person name="Yuan L."/>
            <person name="Wang S."/>
            <person name="Wang H."/>
            <person name="Xu D."/>
            <person name="Wang A."/>
            <person name="Fan W."/>
        </authorList>
    </citation>
    <scope>NUCLEOTIDE SEQUENCE</scope>
    <source>
        <strain evidence="1">WSJ</strain>
        <tissue evidence="1">Leaf</tissue>
    </source>
</reference>
<dbReference type="AlphaFoldDB" id="A0AAD8NZE8"/>
<dbReference type="Proteomes" id="UP001229421">
    <property type="component" value="Unassembled WGS sequence"/>
</dbReference>
<accession>A0AAD8NZE8</accession>
<gene>
    <name evidence="1" type="ORF">QVD17_15139</name>
</gene>
<comment type="caution">
    <text evidence="1">The sequence shown here is derived from an EMBL/GenBank/DDBJ whole genome shotgun (WGS) entry which is preliminary data.</text>
</comment>
<evidence type="ECO:0000313" key="2">
    <source>
        <dbReference type="Proteomes" id="UP001229421"/>
    </source>
</evidence>
<sequence>MFLKIAIHSLTSIKFVKIVRGQRLESGMFVKIARGQRLESGMFVKIARDQRLESGMFVKIVTGQRIEIGIEIGERTETDDIGIIQKEVAGIEKMMGVPGIVTTTGAMIMIVIERGITDTDHIPRHLIDPENLLDLALKARGQVVLTWHLLLLQLCLVPSKAMLGYLVPTTVDFLLNEELNQCSSN</sequence>
<proteinExistence type="predicted"/>
<evidence type="ECO:0000313" key="1">
    <source>
        <dbReference type="EMBL" id="KAK1426466.1"/>
    </source>
</evidence>
<name>A0AAD8NZE8_TARER</name>
<keyword evidence="2" id="KW-1185">Reference proteome</keyword>
<protein>
    <submittedName>
        <fullName evidence="1">Uncharacterized protein</fullName>
    </submittedName>
</protein>